<reference evidence="1 2" key="1">
    <citation type="submission" date="2018-05" db="EMBL/GenBank/DDBJ databases">
        <title>Genomic Encyclopedia of Archaeal and Bacterial Type Strains, Phase II (KMG-II): from individual species to whole genera.</title>
        <authorList>
            <person name="Goeker M."/>
        </authorList>
    </citation>
    <scope>NUCLEOTIDE SEQUENCE [LARGE SCALE GENOMIC DNA]</scope>
    <source>
        <strain evidence="1 2">DSM 45184</strain>
    </source>
</reference>
<organism evidence="1 2">
    <name type="scientific">Actinoplanes xinjiangensis</name>
    <dbReference type="NCBI Taxonomy" id="512350"/>
    <lineage>
        <taxon>Bacteria</taxon>
        <taxon>Bacillati</taxon>
        <taxon>Actinomycetota</taxon>
        <taxon>Actinomycetes</taxon>
        <taxon>Micromonosporales</taxon>
        <taxon>Micromonosporaceae</taxon>
        <taxon>Actinoplanes</taxon>
    </lineage>
</organism>
<name>A0A316FLL9_9ACTN</name>
<evidence type="ECO:0000313" key="1">
    <source>
        <dbReference type="EMBL" id="PWK49604.1"/>
    </source>
</evidence>
<dbReference type="AlphaFoldDB" id="A0A316FLL9"/>
<evidence type="ECO:0000313" key="2">
    <source>
        <dbReference type="Proteomes" id="UP000245697"/>
    </source>
</evidence>
<dbReference type="RefSeq" id="WP_109591995.1">
    <property type="nucleotide sequence ID" value="NZ_BONA01000026.1"/>
</dbReference>
<keyword evidence="2" id="KW-1185">Reference proteome</keyword>
<comment type="caution">
    <text evidence="1">The sequence shown here is derived from an EMBL/GenBank/DDBJ whole genome shotgun (WGS) entry which is preliminary data.</text>
</comment>
<dbReference type="Proteomes" id="UP000245697">
    <property type="component" value="Unassembled WGS sequence"/>
</dbReference>
<gene>
    <name evidence="1" type="ORF">BC793_104279</name>
</gene>
<accession>A0A316FLL9</accession>
<dbReference type="EMBL" id="QGGR01000004">
    <property type="protein sequence ID" value="PWK49604.1"/>
    <property type="molecule type" value="Genomic_DNA"/>
</dbReference>
<dbReference type="OrthoDB" id="3287532at2"/>
<proteinExistence type="predicted"/>
<protein>
    <submittedName>
        <fullName evidence="1">Uncharacterized protein</fullName>
    </submittedName>
</protein>
<sequence length="326" mass="33567">MAADNPYAEQTAKNMGAPWLGGGPAVDVDLDGLRAYAASLAGQQADVAARAAYLRPLGEIPGQAFTGEVLGEADAVRARLVANAGELTVYLQKLAESVGNIGSAARTVADSYGSGDAVGAASLNDVLFAYGDVTVPRPAGLPAGVGTTFREQQSALAALPPAADSRDWTVTANVPLSAYQSMQTATGPSGERREVLTFTPPGGATTVTTTIFGRDGETVSSVTTRTSTRVTGGAEITVQESFGADGRPTGTTETRTEFDGDRVVGHSTEVRDGAGETVHRTVESTDPATREQVQVVSERDEEGDLVEKNRIVTGIATSGGRHQAIG</sequence>